<feature type="compositionally biased region" description="Low complexity" evidence="2">
    <location>
        <begin position="200"/>
        <end position="212"/>
    </location>
</feature>
<evidence type="ECO:0000256" key="2">
    <source>
        <dbReference type="SAM" id="MobiDB-lite"/>
    </source>
</evidence>
<feature type="region of interest" description="Disordered" evidence="2">
    <location>
        <begin position="118"/>
        <end position="243"/>
    </location>
</feature>
<organism evidence="5 6">
    <name type="scientific">Piedraia hortae CBS 480.64</name>
    <dbReference type="NCBI Taxonomy" id="1314780"/>
    <lineage>
        <taxon>Eukaryota</taxon>
        <taxon>Fungi</taxon>
        <taxon>Dikarya</taxon>
        <taxon>Ascomycota</taxon>
        <taxon>Pezizomycotina</taxon>
        <taxon>Dothideomycetes</taxon>
        <taxon>Dothideomycetidae</taxon>
        <taxon>Capnodiales</taxon>
        <taxon>Piedraiaceae</taxon>
        <taxon>Piedraia</taxon>
    </lineage>
</organism>
<dbReference type="InterPro" id="IPR001878">
    <property type="entry name" value="Znf_CCHC"/>
</dbReference>
<dbReference type="OrthoDB" id="2130750at2759"/>
<feature type="region of interest" description="Disordered" evidence="2">
    <location>
        <begin position="468"/>
        <end position="504"/>
    </location>
</feature>
<dbReference type="Gene3D" id="2.30.30.190">
    <property type="entry name" value="CAP Gly-rich-like domain"/>
    <property type="match status" value="1"/>
</dbReference>
<dbReference type="PROSITE" id="PS50245">
    <property type="entry name" value="CAP_GLY_2"/>
    <property type="match status" value="1"/>
</dbReference>
<gene>
    <name evidence="5" type="ORF">K470DRAFT_259469</name>
</gene>
<feature type="compositionally biased region" description="Polar residues" evidence="2">
    <location>
        <begin position="215"/>
        <end position="233"/>
    </location>
</feature>
<dbReference type="GO" id="GO:0003676">
    <property type="term" value="F:nucleic acid binding"/>
    <property type="evidence" value="ECO:0007669"/>
    <property type="project" value="InterPro"/>
</dbReference>
<protein>
    <recommendedName>
        <fullName evidence="7">CAP-Gly domain-containing protein</fullName>
    </recommendedName>
</protein>
<dbReference type="SUPFAM" id="SSF57756">
    <property type="entry name" value="Retrovirus zinc finger-like domains"/>
    <property type="match status" value="1"/>
</dbReference>
<accession>A0A6A7BUD5</accession>
<sequence>MAAPQIRRARPSLSQTANVRRGSIQPTSMMNASANGHASSELEVGDSVKVPGDMLGTVRYVGNVAGKPGRFVGVELSREFAARGKNDGDVDGKFYFKTTIPKSGIFLPVHRAEKQSYTASFDPPNTPLTARFNQEASTSPGTAVGAKHHSFSQTIGPGARAASPVLRPKRPSLSRPESPIHRTAANPAPQPTRGFSQSMRGPRPGTTPGRPGSFKASTSRVPSQTPRPFSRTGSRLGHNDTEGRGHLAQTLRASPSKTNVGEIALLQKEIADRDKRLADQAKTLAEMEKSLKELSALVPNGGEGDAEGDDEDLRTTAQLRQALREKNEKIAAMTKDFDSHRADFRSTLDSLEMASTETERVYEEQKRHLLSQIADLQAENDELRSTADGVDVGNGELENITAQLKQLEELVAELEEGLEESRRCEAEARGEVEFLRGEVERNKAENRAELESKEAELKSLKELVKNQKSQGNVSVVNGGHKNGVNGLETNGAKTKETKTKDKTDEDKWCALCEKEGHLAFDCPEEQY</sequence>
<dbReference type="Pfam" id="PF01302">
    <property type="entry name" value="CAP_GLY"/>
    <property type="match status" value="1"/>
</dbReference>
<feature type="compositionally biased region" description="Polar residues" evidence="2">
    <location>
        <begin position="127"/>
        <end position="141"/>
    </location>
</feature>
<feature type="domain" description="CAP-Gly" evidence="4">
    <location>
        <begin position="62"/>
        <end position="108"/>
    </location>
</feature>
<evidence type="ECO:0000259" key="4">
    <source>
        <dbReference type="PROSITE" id="PS50245"/>
    </source>
</evidence>
<reference evidence="5" key="1">
    <citation type="journal article" date="2020" name="Stud. Mycol.">
        <title>101 Dothideomycetes genomes: a test case for predicting lifestyles and emergence of pathogens.</title>
        <authorList>
            <person name="Haridas S."/>
            <person name="Albert R."/>
            <person name="Binder M."/>
            <person name="Bloem J."/>
            <person name="Labutti K."/>
            <person name="Salamov A."/>
            <person name="Andreopoulos B."/>
            <person name="Baker S."/>
            <person name="Barry K."/>
            <person name="Bills G."/>
            <person name="Bluhm B."/>
            <person name="Cannon C."/>
            <person name="Castanera R."/>
            <person name="Culley D."/>
            <person name="Daum C."/>
            <person name="Ezra D."/>
            <person name="Gonzalez J."/>
            <person name="Henrissat B."/>
            <person name="Kuo A."/>
            <person name="Liang C."/>
            <person name="Lipzen A."/>
            <person name="Lutzoni F."/>
            <person name="Magnuson J."/>
            <person name="Mondo S."/>
            <person name="Nolan M."/>
            <person name="Ohm R."/>
            <person name="Pangilinan J."/>
            <person name="Park H.-J."/>
            <person name="Ramirez L."/>
            <person name="Alfaro M."/>
            <person name="Sun H."/>
            <person name="Tritt A."/>
            <person name="Yoshinaga Y."/>
            <person name="Zwiers L.-H."/>
            <person name="Turgeon B."/>
            <person name="Goodwin S."/>
            <person name="Spatafora J."/>
            <person name="Crous P."/>
            <person name="Grigoriev I."/>
        </authorList>
    </citation>
    <scope>NUCLEOTIDE SEQUENCE</scope>
    <source>
        <strain evidence="5">CBS 480.64</strain>
    </source>
</reference>
<evidence type="ECO:0000259" key="3">
    <source>
        <dbReference type="PROSITE" id="PS50158"/>
    </source>
</evidence>
<dbReference type="EMBL" id="MU006003">
    <property type="protein sequence ID" value="KAF2858753.1"/>
    <property type="molecule type" value="Genomic_DNA"/>
</dbReference>
<keyword evidence="6" id="KW-1185">Reference proteome</keyword>
<feature type="compositionally biased region" description="Polar residues" evidence="2">
    <location>
        <begin position="12"/>
        <end position="38"/>
    </location>
</feature>
<keyword evidence="1" id="KW-0479">Metal-binding</keyword>
<dbReference type="AlphaFoldDB" id="A0A6A7BUD5"/>
<evidence type="ECO:0000256" key="1">
    <source>
        <dbReference type="PROSITE-ProRule" id="PRU00047"/>
    </source>
</evidence>
<dbReference type="InterPro" id="IPR036859">
    <property type="entry name" value="CAP-Gly_dom_sf"/>
</dbReference>
<dbReference type="SUPFAM" id="SSF74924">
    <property type="entry name" value="Cap-Gly domain"/>
    <property type="match status" value="1"/>
</dbReference>
<feature type="compositionally biased region" description="Basic and acidic residues" evidence="2">
    <location>
        <begin position="493"/>
        <end position="504"/>
    </location>
</feature>
<feature type="region of interest" description="Disordered" evidence="2">
    <location>
        <begin position="1"/>
        <end position="41"/>
    </location>
</feature>
<feature type="compositionally biased region" description="Low complexity" evidence="2">
    <location>
        <begin position="471"/>
        <end position="486"/>
    </location>
</feature>
<dbReference type="GO" id="GO:0008270">
    <property type="term" value="F:zinc ion binding"/>
    <property type="evidence" value="ECO:0007669"/>
    <property type="project" value="UniProtKB-KW"/>
</dbReference>
<evidence type="ECO:0000313" key="6">
    <source>
        <dbReference type="Proteomes" id="UP000799421"/>
    </source>
</evidence>
<keyword evidence="1" id="KW-0862">Zinc</keyword>
<dbReference type="PANTHER" id="PTHR18916">
    <property type="entry name" value="DYNACTIN 1-RELATED MICROTUBULE-BINDING"/>
    <property type="match status" value="1"/>
</dbReference>
<feature type="domain" description="CCHC-type" evidence="3">
    <location>
        <begin position="509"/>
        <end position="524"/>
    </location>
</feature>
<proteinExistence type="predicted"/>
<dbReference type="PROSITE" id="PS50158">
    <property type="entry name" value="ZF_CCHC"/>
    <property type="match status" value="1"/>
</dbReference>
<dbReference type="Proteomes" id="UP000799421">
    <property type="component" value="Unassembled WGS sequence"/>
</dbReference>
<name>A0A6A7BUD5_9PEZI</name>
<keyword evidence="1" id="KW-0863">Zinc-finger</keyword>
<evidence type="ECO:0008006" key="7">
    <source>
        <dbReference type="Google" id="ProtNLM"/>
    </source>
</evidence>
<dbReference type="SMART" id="SM01052">
    <property type="entry name" value="CAP_GLY"/>
    <property type="match status" value="1"/>
</dbReference>
<dbReference type="InterPro" id="IPR036875">
    <property type="entry name" value="Znf_CCHC_sf"/>
</dbReference>
<dbReference type="InterPro" id="IPR000938">
    <property type="entry name" value="CAP-Gly_domain"/>
</dbReference>
<evidence type="ECO:0000313" key="5">
    <source>
        <dbReference type="EMBL" id="KAF2858753.1"/>
    </source>
</evidence>